<keyword evidence="2" id="KW-1185">Reference proteome</keyword>
<comment type="caution">
    <text evidence="1">The sequence shown here is derived from an EMBL/GenBank/DDBJ whole genome shotgun (WGS) entry which is preliminary data.</text>
</comment>
<gene>
    <name evidence="1" type="ORF">KIN20_031988</name>
</gene>
<protein>
    <submittedName>
        <fullName evidence="1">Uncharacterized protein</fullName>
    </submittedName>
</protein>
<organism evidence="1 2">
    <name type="scientific">Parelaphostrongylus tenuis</name>
    <name type="common">Meningeal worm</name>
    <dbReference type="NCBI Taxonomy" id="148309"/>
    <lineage>
        <taxon>Eukaryota</taxon>
        <taxon>Metazoa</taxon>
        <taxon>Ecdysozoa</taxon>
        <taxon>Nematoda</taxon>
        <taxon>Chromadorea</taxon>
        <taxon>Rhabditida</taxon>
        <taxon>Rhabditina</taxon>
        <taxon>Rhabditomorpha</taxon>
        <taxon>Strongyloidea</taxon>
        <taxon>Metastrongylidae</taxon>
        <taxon>Parelaphostrongylus</taxon>
    </lineage>
</organism>
<dbReference type="AlphaFoldDB" id="A0AAD5WHQ2"/>
<sequence length="85" mass="10080">MAIVYPTFPHHCGTFFTFFQLTKDIQMKGNQFTHLEEKLHQFWKQSCWICKNSGASIKVENKFVHFPCARKHGYKMDRHLLSICS</sequence>
<dbReference type="EMBL" id="JAHQIW010006764">
    <property type="protein sequence ID" value="KAJ1370296.1"/>
    <property type="molecule type" value="Genomic_DNA"/>
</dbReference>
<name>A0AAD5WHQ2_PARTN</name>
<dbReference type="Gene3D" id="3.30.40.10">
    <property type="entry name" value="Zinc/RING finger domain, C3HC4 (zinc finger)"/>
    <property type="match status" value="1"/>
</dbReference>
<accession>A0AAD5WHQ2</accession>
<reference evidence="1" key="1">
    <citation type="submission" date="2021-06" db="EMBL/GenBank/DDBJ databases">
        <title>Parelaphostrongylus tenuis whole genome reference sequence.</title>
        <authorList>
            <person name="Garwood T.J."/>
            <person name="Larsen P.A."/>
            <person name="Fountain-Jones N.M."/>
            <person name="Garbe J.R."/>
            <person name="Macchietto M.G."/>
            <person name="Kania S.A."/>
            <person name="Gerhold R.W."/>
            <person name="Richards J.E."/>
            <person name="Wolf T.M."/>
        </authorList>
    </citation>
    <scope>NUCLEOTIDE SEQUENCE</scope>
    <source>
        <strain evidence="1">MNPRO001-30</strain>
        <tissue evidence="1">Meninges</tissue>
    </source>
</reference>
<evidence type="ECO:0000313" key="2">
    <source>
        <dbReference type="Proteomes" id="UP001196413"/>
    </source>
</evidence>
<dbReference type="InterPro" id="IPR013083">
    <property type="entry name" value="Znf_RING/FYVE/PHD"/>
</dbReference>
<proteinExistence type="predicted"/>
<evidence type="ECO:0000313" key="1">
    <source>
        <dbReference type="EMBL" id="KAJ1370296.1"/>
    </source>
</evidence>
<dbReference type="Proteomes" id="UP001196413">
    <property type="component" value="Unassembled WGS sequence"/>
</dbReference>